<feature type="transmembrane region" description="Helical" evidence="1">
    <location>
        <begin position="77"/>
        <end position="95"/>
    </location>
</feature>
<name>X0VPD3_9ZZZZ</name>
<dbReference type="AlphaFoldDB" id="X0VPD3"/>
<dbReference type="EMBL" id="BARS01020966">
    <property type="protein sequence ID" value="GAG12972.1"/>
    <property type="molecule type" value="Genomic_DNA"/>
</dbReference>
<keyword evidence="1" id="KW-1133">Transmembrane helix</keyword>
<organism evidence="2">
    <name type="scientific">marine sediment metagenome</name>
    <dbReference type="NCBI Taxonomy" id="412755"/>
    <lineage>
        <taxon>unclassified sequences</taxon>
        <taxon>metagenomes</taxon>
        <taxon>ecological metagenomes</taxon>
    </lineage>
</organism>
<evidence type="ECO:0000256" key="1">
    <source>
        <dbReference type="SAM" id="Phobius"/>
    </source>
</evidence>
<reference evidence="2" key="1">
    <citation type="journal article" date="2014" name="Front. Microbiol.">
        <title>High frequency of phylogenetically diverse reductive dehalogenase-homologous genes in deep subseafloor sedimentary metagenomes.</title>
        <authorList>
            <person name="Kawai M."/>
            <person name="Futagami T."/>
            <person name="Toyoda A."/>
            <person name="Takaki Y."/>
            <person name="Nishi S."/>
            <person name="Hori S."/>
            <person name="Arai W."/>
            <person name="Tsubouchi T."/>
            <person name="Morono Y."/>
            <person name="Uchiyama I."/>
            <person name="Ito T."/>
            <person name="Fujiyama A."/>
            <person name="Inagaki F."/>
            <person name="Takami H."/>
        </authorList>
    </citation>
    <scope>NUCLEOTIDE SEQUENCE</scope>
    <source>
        <strain evidence="2">Expedition CK06-06</strain>
    </source>
</reference>
<evidence type="ECO:0000313" key="2">
    <source>
        <dbReference type="EMBL" id="GAG12972.1"/>
    </source>
</evidence>
<protein>
    <submittedName>
        <fullName evidence="2">Uncharacterized protein</fullName>
    </submittedName>
</protein>
<keyword evidence="1" id="KW-0812">Transmembrane</keyword>
<sequence length="131" mass="14914">MEITISQILKETSEIIKKGNGNAIKIIEKYQNYKKTYPGLEEQFNHAIIILKHIIDLKEKLEKANSKKEKYKFKSRIIFFSIALVICLMAVAFAIEPNGEGECIGEPYVCKEDYSDNDSCLACGCDWDKGL</sequence>
<proteinExistence type="predicted"/>
<keyword evidence="1" id="KW-0472">Membrane</keyword>
<accession>X0VPD3</accession>
<comment type="caution">
    <text evidence="2">The sequence shown here is derived from an EMBL/GenBank/DDBJ whole genome shotgun (WGS) entry which is preliminary data.</text>
</comment>
<feature type="non-terminal residue" evidence="2">
    <location>
        <position position="131"/>
    </location>
</feature>
<gene>
    <name evidence="2" type="ORF">S01H1_33751</name>
</gene>